<evidence type="ECO:0000256" key="3">
    <source>
        <dbReference type="ARBA" id="ARBA00022515"/>
    </source>
</evidence>
<evidence type="ECO:0000256" key="6">
    <source>
        <dbReference type="ARBA" id="ARBA00023004"/>
    </source>
</evidence>
<keyword evidence="6" id="KW-0408">Iron</keyword>
<dbReference type="PANTHER" id="PTHR10537">
    <property type="entry name" value="DNA PRIMASE LARGE SUBUNIT"/>
    <property type="match status" value="1"/>
</dbReference>
<evidence type="ECO:0000256" key="7">
    <source>
        <dbReference type="ARBA" id="ARBA00023014"/>
    </source>
</evidence>
<evidence type="ECO:0000256" key="1">
    <source>
        <dbReference type="ARBA" id="ARBA00001966"/>
    </source>
</evidence>
<evidence type="ECO:0000256" key="2">
    <source>
        <dbReference type="ARBA" id="ARBA00022485"/>
    </source>
</evidence>
<dbReference type="GeneID" id="107067786"/>
<reference evidence="10" key="1">
    <citation type="submission" date="2025-08" db="UniProtKB">
        <authorList>
            <consortium name="RefSeq"/>
        </authorList>
    </citation>
    <scope>IDENTIFICATION</scope>
    <source>
        <tissue evidence="10">Whole body</tissue>
    </source>
</reference>
<keyword evidence="4" id="KW-0235">DNA replication</keyword>
<dbReference type="Pfam" id="PF26466">
    <property type="entry name" value="DNA_primase_lrg_N"/>
    <property type="match status" value="1"/>
</dbReference>
<keyword evidence="2" id="KW-0004">4Fe-4S</keyword>
<dbReference type="InterPro" id="IPR007238">
    <property type="entry name" value="DNA_primase_lsu_euk/arc"/>
</dbReference>
<dbReference type="Pfam" id="PF04104">
    <property type="entry name" value="DNA_primase_lrg"/>
    <property type="match status" value="1"/>
</dbReference>
<name>A0ABM1IFV3_POLDO</name>
<dbReference type="Proteomes" id="UP000694924">
    <property type="component" value="Unplaced"/>
</dbReference>
<dbReference type="InterPro" id="IPR058560">
    <property type="entry name" value="DNA_primase_C"/>
</dbReference>
<accession>A0ABM1IFV3</accession>
<evidence type="ECO:0000313" key="10">
    <source>
        <dbReference type="RefSeq" id="XP_015179090.1"/>
    </source>
</evidence>
<dbReference type="Gene3D" id="1.20.930.80">
    <property type="match status" value="1"/>
</dbReference>
<gene>
    <name evidence="10" type="primary">LOC107067786</name>
</gene>
<evidence type="ECO:0000313" key="9">
    <source>
        <dbReference type="Proteomes" id="UP000694924"/>
    </source>
</evidence>
<keyword evidence="9" id="KW-1185">Reference proteome</keyword>
<comment type="cofactor">
    <cofactor evidence="1">
        <name>[4Fe-4S] cluster</name>
        <dbReference type="ChEBI" id="CHEBI:49883"/>
    </cofactor>
</comment>
<evidence type="ECO:0000259" key="8">
    <source>
        <dbReference type="Pfam" id="PF04104"/>
    </source>
</evidence>
<proteinExistence type="predicted"/>
<protein>
    <submittedName>
        <fullName evidence="10">DNA primase large subunit-like</fullName>
    </submittedName>
</protein>
<sequence length="463" mass="54395">MSAANPTEYDSHDLQFYKSYPIGNFHLSKIKLICLQRIDVLLLVEKIYMKIGSGRTARQCKKVLLSELDRNNYDSFFNIINGPSKLTIQEKITSLRILDNVSHFILKTLCPPQHKKWLIIQELKLFLWKSSTFSVEEIKEFCIINNIQINGISEEEKNDLEEFIKVSNLNKSMEFYKVPFQEVLDLVAQRRVFLRSGIAFVPEKELAGLCFCYFKENLLAGYNPIILNAEDAEIARNVKDANIALIDLQLKEIFDTINNYLIMKRKYAIQVYNGPSVNELDSLLSSAYPLCMRWIHENLRKDHHLEHGARLQYILFLRSIGVSLREAMRLWKEEFTKIMSIKRFEKDHAYRLKFLYGENKAHKNYKCHSCEKIMNVELKPTERYGCPFKTLTNVALREKLIEYKFEFPDIENIIILSSSQNYQRACMKYCEATSNHLKDKSFCSPAEYFRYAYNKNNNSDDLF</sequence>
<dbReference type="RefSeq" id="XP_015179090.1">
    <property type="nucleotide sequence ID" value="XM_015323604.1"/>
</dbReference>
<evidence type="ECO:0000256" key="5">
    <source>
        <dbReference type="ARBA" id="ARBA00022723"/>
    </source>
</evidence>
<keyword evidence="5" id="KW-0479">Metal-binding</keyword>
<dbReference type="PANTHER" id="PTHR10537:SF3">
    <property type="entry name" value="DNA PRIMASE LARGE SUBUNIT"/>
    <property type="match status" value="1"/>
</dbReference>
<keyword evidence="3" id="KW-0639">Primosome</keyword>
<evidence type="ECO:0000256" key="4">
    <source>
        <dbReference type="ARBA" id="ARBA00022705"/>
    </source>
</evidence>
<organism evidence="9 10">
    <name type="scientific">Polistes dominula</name>
    <name type="common">European paper wasp</name>
    <name type="synonym">Vespa dominula</name>
    <dbReference type="NCBI Taxonomy" id="743375"/>
    <lineage>
        <taxon>Eukaryota</taxon>
        <taxon>Metazoa</taxon>
        <taxon>Ecdysozoa</taxon>
        <taxon>Arthropoda</taxon>
        <taxon>Hexapoda</taxon>
        <taxon>Insecta</taxon>
        <taxon>Pterygota</taxon>
        <taxon>Neoptera</taxon>
        <taxon>Endopterygota</taxon>
        <taxon>Hymenoptera</taxon>
        <taxon>Apocrita</taxon>
        <taxon>Aculeata</taxon>
        <taxon>Vespoidea</taxon>
        <taxon>Vespidae</taxon>
        <taxon>Polistinae</taxon>
        <taxon>Polistini</taxon>
        <taxon>Polistes</taxon>
    </lineage>
</organism>
<feature type="domain" description="DNA primase large subunit C-terminal" evidence="8">
    <location>
        <begin position="284"/>
        <end position="449"/>
    </location>
</feature>
<keyword evidence="7" id="KW-0411">Iron-sulfur</keyword>